<sequence>MQELWLGSIQIHCCYTSKSNYSFKSAVSKVIIFVLSNKLFHHNIQEIHSTR</sequence>
<name>A0A0A8Z401_ARUDO</name>
<evidence type="ECO:0000313" key="1">
    <source>
        <dbReference type="EMBL" id="JAD31490.1"/>
    </source>
</evidence>
<protein>
    <submittedName>
        <fullName evidence="1">Uncharacterized protein</fullName>
    </submittedName>
</protein>
<reference evidence="1" key="2">
    <citation type="journal article" date="2015" name="Data Brief">
        <title>Shoot transcriptome of the giant reed, Arundo donax.</title>
        <authorList>
            <person name="Barrero R.A."/>
            <person name="Guerrero F.D."/>
            <person name="Moolhuijzen P."/>
            <person name="Goolsby J.A."/>
            <person name="Tidwell J."/>
            <person name="Bellgard S.E."/>
            <person name="Bellgard M.I."/>
        </authorList>
    </citation>
    <scope>NUCLEOTIDE SEQUENCE</scope>
    <source>
        <tissue evidence="1">Shoot tissue taken approximately 20 cm above the soil surface</tissue>
    </source>
</reference>
<reference evidence="1" key="1">
    <citation type="submission" date="2014-09" db="EMBL/GenBank/DDBJ databases">
        <authorList>
            <person name="Magalhaes I.L.F."/>
            <person name="Oliveira U."/>
            <person name="Santos F.R."/>
            <person name="Vidigal T.H.D.A."/>
            <person name="Brescovit A.D."/>
            <person name="Santos A.J."/>
        </authorList>
    </citation>
    <scope>NUCLEOTIDE SEQUENCE</scope>
    <source>
        <tissue evidence="1">Shoot tissue taken approximately 20 cm above the soil surface</tissue>
    </source>
</reference>
<dbReference type="AlphaFoldDB" id="A0A0A8Z401"/>
<organism evidence="1">
    <name type="scientific">Arundo donax</name>
    <name type="common">Giant reed</name>
    <name type="synonym">Donax arundinaceus</name>
    <dbReference type="NCBI Taxonomy" id="35708"/>
    <lineage>
        <taxon>Eukaryota</taxon>
        <taxon>Viridiplantae</taxon>
        <taxon>Streptophyta</taxon>
        <taxon>Embryophyta</taxon>
        <taxon>Tracheophyta</taxon>
        <taxon>Spermatophyta</taxon>
        <taxon>Magnoliopsida</taxon>
        <taxon>Liliopsida</taxon>
        <taxon>Poales</taxon>
        <taxon>Poaceae</taxon>
        <taxon>PACMAD clade</taxon>
        <taxon>Arundinoideae</taxon>
        <taxon>Arundineae</taxon>
        <taxon>Arundo</taxon>
    </lineage>
</organism>
<proteinExistence type="predicted"/>
<dbReference type="EMBL" id="GBRH01266405">
    <property type="protein sequence ID" value="JAD31490.1"/>
    <property type="molecule type" value="Transcribed_RNA"/>
</dbReference>
<accession>A0A0A8Z401</accession>